<dbReference type="InterPro" id="IPR036322">
    <property type="entry name" value="WD40_repeat_dom_sf"/>
</dbReference>
<dbReference type="SUPFAM" id="SSF50978">
    <property type="entry name" value="WD40 repeat-like"/>
    <property type="match status" value="1"/>
</dbReference>
<dbReference type="InterPro" id="IPR015943">
    <property type="entry name" value="WD40/YVTN_repeat-like_dom_sf"/>
</dbReference>
<reference evidence="5 6" key="1">
    <citation type="submission" date="2016-08" db="EMBL/GenBank/DDBJ databases">
        <title>A Parts List for Fungal Cellulosomes Revealed by Comparative Genomics.</title>
        <authorList>
            <consortium name="DOE Joint Genome Institute"/>
            <person name="Haitjema C.H."/>
            <person name="Gilmore S.P."/>
            <person name="Henske J.K."/>
            <person name="Solomon K.V."/>
            <person name="De Groot R."/>
            <person name="Kuo A."/>
            <person name="Mondo S.J."/>
            <person name="Salamov A.A."/>
            <person name="Labutti K."/>
            <person name="Zhao Z."/>
            <person name="Chiniquy J."/>
            <person name="Barry K."/>
            <person name="Brewer H.M."/>
            <person name="Purvine S.O."/>
            <person name="Wright A.T."/>
            <person name="Boxma B."/>
            <person name="Van Alen T."/>
            <person name="Hackstein J.H."/>
            <person name="Baker S.E."/>
            <person name="Grigoriev I.V."/>
            <person name="O'Malley M.A."/>
        </authorList>
    </citation>
    <scope>NUCLEOTIDE SEQUENCE [LARGE SCALE GENOMIC DNA]</scope>
    <source>
        <strain evidence="5 6">G1</strain>
    </source>
</reference>
<dbReference type="PROSITE" id="PS50082">
    <property type="entry name" value="WD_REPEATS_2"/>
    <property type="match status" value="2"/>
</dbReference>
<evidence type="ECO:0000256" key="1">
    <source>
        <dbReference type="ARBA" id="ARBA00022574"/>
    </source>
</evidence>
<organism evidence="5 6">
    <name type="scientific">Neocallimastix californiae</name>
    <dbReference type="NCBI Taxonomy" id="1754190"/>
    <lineage>
        <taxon>Eukaryota</taxon>
        <taxon>Fungi</taxon>
        <taxon>Fungi incertae sedis</taxon>
        <taxon>Chytridiomycota</taxon>
        <taxon>Chytridiomycota incertae sedis</taxon>
        <taxon>Neocallimastigomycetes</taxon>
        <taxon>Neocallimastigales</taxon>
        <taxon>Neocallimastigaceae</taxon>
        <taxon>Neocallimastix</taxon>
    </lineage>
</organism>
<evidence type="ECO:0000256" key="2">
    <source>
        <dbReference type="ARBA" id="ARBA00022737"/>
    </source>
</evidence>
<dbReference type="EMBL" id="MCOG01000352">
    <property type="protein sequence ID" value="ORY14226.1"/>
    <property type="molecule type" value="Genomic_DNA"/>
</dbReference>
<dbReference type="PROSITE" id="PS00678">
    <property type="entry name" value="WD_REPEATS_1"/>
    <property type="match status" value="1"/>
</dbReference>
<dbReference type="SMART" id="SM00320">
    <property type="entry name" value="WD40"/>
    <property type="match status" value="2"/>
</dbReference>
<dbReference type="PRINTS" id="PR00320">
    <property type="entry name" value="GPROTEINBRPT"/>
</dbReference>
<keyword evidence="4" id="KW-0472">Membrane</keyword>
<sequence length="116" mass="13518">IRIYNLESLDSDILLGHESIIICIDRSYYGKWLVTGSKDSNVFLWDIYMEKPRNERYKLLAECIGHTEAISAVALSRKRNQIILTGSQDRTIKCWDITNISMLYNICLILLLLLFF</sequence>
<dbReference type="Pfam" id="PF00400">
    <property type="entry name" value="WD40"/>
    <property type="match status" value="2"/>
</dbReference>
<feature type="non-terminal residue" evidence="5">
    <location>
        <position position="1"/>
    </location>
</feature>
<evidence type="ECO:0000313" key="5">
    <source>
        <dbReference type="EMBL" id="ORY14226.1"/>
    </source>
</evidence>
<feature type="transmembrane region" description="Helical" evidence="4">
    <location>
        <begin position="97"/>
        <end position="115"/>
    </location>
</feature>
<dbReference type="PANTHER" id="PTHR19854:SF15">
    <property type="entry name" value="TRANSDUCIN BETA-LIKE PROTEIN 3"/>
    <property type="match status" value="1"/>
</dbReference>
<dbReference type="InterPro" id="IPR019775">
    <property type="entry name" value="WD40_repeat_CS"/>
</dbReference>
<evidence type="ECO:0000256" key="3">
    <source>
        <dbReference type="PROSITE-ProRule" id="PRU00221"/>
    </source>
</evidence>
<comment type="caution">
    <text evidence="5">The sequence shown here is derived from an EMBL/GenBank/DDBJ whole genome shotgun (WGS) entry which is preliminary data.</text>
</comment>
<dbReference type="GO" id="GO:0000472">
    <property type="term" value="P:endonucleolytic cleavage to generate mature 5'-end of SSU-rRNA from (SSU-rRNA, 5.8S rRNA, LSU-rRNA)"/>
    <property type="evidence" value="ECO:0007669"/>
    <property type="project" value="TreeGrafter"/>
</dbReference>
<protein>
    <submittedName>
        <fullName evidence="5">WD40 repeat-like protein</fullName>
    </submittedName>
</protein>
<dbReference type="Gene3D" id="2.130.10.10">
    <property type="entry name" value="YVTN repeat-like/Quinoprotein amine dehydrogenase"/>
    <property type="match status" value="1"/>
</dbReference>
<dbReference type="InterPro" id="IPR020472">
    <property type="entry name" value="WD40_PAC1"/>
</dbReference>
<dbReference type="GO" id="GO:0005730">
    <property type="term" value="C:nucleolus"/>
    <property type="evidence" value="ECO:0007669"/>
    <property type="project" value="TreeGrafter"/>
</dbReference>
<dbReference type="Proteomes" id="UP000193920">
    <property type="component" value="Unassembled WGS sequence"/>
</dbReference>
<keyword evidence="2" id="KW-0677">Repeat</keyword>
<evidence type="ECO:0000313" key="6">
    <source>
        <dbReference type="Proteomes" id="UP000193920"/>
    </source>
</evidence>
<dbReference type="InterPro" id="IPR001680">
    <property type="entry name" value="WD40_rpt"/>
</dbReference>
<accession>A0A1Y1ZVE2</accession>
<dbReference type="GO" id="GO:0030686">
    <property type="term" value="C:90S preribosome"/>
    <property type="evidence" value="ECO:0007669"/>
    <property type="project" value="TreeGrafter"/>
</dbReference>
<keyword evidence="4" id="KW-1133">Transmembrane helix</keyword>
<evidence type="ECO:0000256" key="4">
    <source>
        <dbReference type="SAM" id="Phobius"/>
    </source>
</evidence>
<feature type="repeat" description="WD" evidence="3">
    <location>
        <begin position="14"/>
        <end position="47"/>
    </location>
</feature>
<dbReference type="PANTHER" id="PTHR19854">
    <property type="entry name" value="TRANSDUCIN BETA-LIKE 3"/>
    <property type="match status" value="1"/>
</dbReference>
<dbReference type="GO" id="GO:0000480">
    <property type="term" value="P:endonucleolytic cleavage in 5'-ETS of tricistronic rRNA transcript (SSU-rRNA, 5.8S rRNA, LSU-rRNA)"/>
    <property type="evidence" value="ECO:0007669"/>
    <property type="project" value="TreeGrafter"/>
</dbReference>
<dbReference type="GO" id="GO:0034511">
    <property type="term" value="F:U3 snoRNA binding"/>
    <property type="evidence" value="ECO:0007669"/>
    <property type="project" value="TreeGrafter"/>
</dbReference>
<dbReference type="PROSITE" id="PS50294">
    <property type="entry name" value="WD_REPEATS_REGION"/>
    <property type="match status" value="2"/>
</dbReference>
<keyword evidence="1 3" id="KW-0853">WD repeat</keyword>
<dbReference type="STRING" id="1754190.A0A1Y1ZVE2"/>
<dbReference type="OrthoDB" id="5414888at2759"/>
<proteinExistence type="predicted"/>
<dbReference type="AlphaFoldDB" id="A0A1Y1ZVE2"/>
<feature type="repeat" description="WD" evidence="3">
    <location>
        <begin position="63"/>
        <end position="105"/>
    </location>
</feature>
<gene>
    <name evidence="5" type="ORF">LY90DRAFT_636468</name>
</gene>
<keyword evidence="6" id="KW-1185">Reference proteome</keyword>
<keyword evidence="4" id="KW-0812">Transmembrane</keyword>
<name>A0A1Y1ZVE2_9FUNG</name>